<feature type="compositionally biased region" description="Basic and acidic residues" evidence="2">
    <location>
        <begin position="716"/>
        <end position="735"/>
    </location>
</feature>
<proteinExistence type="predicted"/>
<sequence length="1970" mass="224497">MEPKTSGRSPREEGELEDGEISDDENDDKPPIFLDQRPNRGARGGSGSGRRGQAFKPSSWPPHEYRMKMPFNRGQPLLPLPHLQGGYRQDCGPVGPERHSSGPPCEPSPRSSFWERSHSALGRFNHRGRPFRGRFRGRDDWGDRGLGKPPLGRPPFQGGGSKKESPSRKPKIRTLVRYTTVKAENGIQETFEDLLRKYKQIQDKLECINKEERIAQASKEELPPALKELPAATQQVLPLDNRVQEKEGEAATAGSPQELVPEKRQVKAFQAFNLKPLRQKLLTPAERDERNKATILEEPSEESPAASSEPSCTAKGEEENQNISVASSKDSDDIPEKVTKEDDDELSELQLRLLALQSASKKWQQKEQQVLKESKEKLTKSRPVQQKSKTVSKSTQSKKSNSTGCVSKQARRKQQVRTWKLQQQKEQERCQCEAEEKRRTEEEERRKREDEIRKIRDLSNQDEQYNRFMKLVGVKRRSRSKSLDAEYRKPLNKQGTDISGNLYQYDNYDEVAMETDSENNSPASSPAHMHPVDLPYFLQLSHYPSGFHQNNMVMQSISHGYLDSLTISSEIPPPLPPLPPDEPEQPPKPPFADEEEEEEMLLREELLKSLANKRAVKPEETAGNSVPPSPPMTVATQMMQRSNLSAVSINTVPQSRLSHNKFPRGPAAPRQLLMLPRHKTVVVQLNDSDDSESDGENSNTKQSVFGGLESMIKEARRTVEASKPKAPSKSEKENNSVKTPEILPDDKKNEYRLLKEELASREKQRVLKSEQSKGNSSPASSDAEAEMVGRRVAFASKYVAEVQSKLEKHRNLLLKDELVLKNLIQQELKKKESLKVSEAKSAKLKEQLLANEKIVNANRILLKKLQEQIQKVQHRVSVKKNHAVKLAKDLAQAKAAAGQKQGKRKNEINSISPNKVLRLDNSLTGSPRKQYSQLIAQEKRRLQQLELEYALKIQQLKEAQMLRNKEVLENVTTVVEESLQEYPSFHELPQPSLHDLTQDKLTLDSEENEVEDEVLSPSVRERRRSFRESSSFTKPNLKHPETPASKDSLNKPAKKAVEEPELFLGLNIEDLQKLYKEADCVKELFEKTTAMMLGPAKGSVSGQEIQVDLDAASQQAPRSELKPSPFGQYHSPLLAFKSYRFSPYFRTKEKLYLSSVSYSNIIEPKKCFCRFDLTGTCNADDCQWQHMRDCTLSRNTLFQDILSYNLSLIGCSVSTSREEISIATEKYIDKLFGVNKDRMSTDQMAVLLVSKVNESKSHVPPFTTFKEIRNWRPRQQKSHVDDGSSSDEESPELVNYDRCLDRHWKNSSLLDAFVTPDDVRYFTSETDDIANLEVSVSESSRDVQLWIKLAYKYLNQKESTPSECLDSALNTLARALEDNRENCEVWCHYLSLFAKRGTKEEVQEMCETAVEYAPDYKVWWKFLNLESSFDGKDYVCGRVLQYLLGTVGGDNKSEVLSFQLLECLLYRVQLSLFTGRQLHALAILQNALKSTDGERSIAEHLLISDRCLAWLSYIHLIEFGCLPYKLYDPANSNPSRIVNKDPFLIPWQSARDIKTDQDMLFALFEDAVHACTEEHIPAGEKTAACLPIYRNMILLNQLLDRCEAAIQLCEKILVDCPDSQSLLETLENLYVINGEGDKAAEMWHTAFRNSPHSGAIFYSACKFLVSQGKSSAVSELLQEFVMAFCESSTENSVNILRYFLNVPVQYNFKAPCIKEPYSSELQAQVPYMWLIYCLWQSVHASFPEAADTFERALGVVMQQEIVQKLWLDYLIFTSSKLIGSKNKTRDFKMFTDLLHRCLVTVPTRYTVPFSSAEYWTNFEFHNKVVSFYLSCLPQMQHSKALERFRYIMRTNVELALRFLHEEYTEGNIQHLRVQARMLTSSIPTCLTTWKIAIAVENELKGRAEVRRLYRQALQKLPLCASLWKDQLLFEASEGGKTDNLRKLVSKCQEAGVSLDELLSLSSNRTEGKDH</sequence>
<feature type="compositionally biased region" description="Pro residues" evidence="2">
    <location>
        <begin position="571"/>
        <end position="590"/>
    </location>
</feature>
<dbReference type="InterPro" id="IPR039278">
    <property type="entry name" value="Red1"/>
</dbReference>
<dbReference type="SMART" id="SM00386">
    <property type="entry name" value="HAT"/>
    <property type="match status" value="3"/>
</dbReference>
<evidence type="ECO:0000256" key="1">
    <source>
        <dbReference type="SAM" id="Coils"/>
    </source>
</evidence>
<feature type="region of interest" description="Disordered" evidence="2">
    <location>
        <begin position="762"/>
        <end position="786"/>
    </location>
</feature>
<evidence type="ECO:0000256" key="2">
    <source>
        <dbReference type="SAM" id="MobiDB-lite"/>
    </source>
</evidence>
<feature type="compositionally biased region" description="Low complexity" evidence="2">
    <location>
        <begin position="384"/>
        <end position="400"/>
    </location>
</feature>
<dbReference type="GO" id="GO:0000178">
    <property type="term" value="C:exosome (RNase complex)"/>
    <property type="evidence" value="ECO:0007669"/>
    <property type="project" value="TreeGrafter"/>
</dbReference>
<feature type="compositionally biased region" description="Acidic residues" evidence="2">
    <location>
        <begin position="1004"/>
        <end position="1014"/>
    </location>
</feature>
<feature type="region of interest" description="Disordered" evidence="2">
    <location>
        <begin position="686"/>
        <end position="705"/>
    </location>
</feature>
<feature type="compositionally biased region" description="Basic residues" evidence="2">
    <location>
        <begin position="124"/>
        <end position="135"/>
    </location>
</feature>
<keyword evidence="5" id="KW-1185">Reference proteome</keyword>
<feature type="region of interest" description="Disordered" evidence="2">
    <location>
        <begin position="716"/>
        <end position="749"/>
    </location>
</feature>
<protein>
    <submittedName>
        <fullName evidence="4">Zinc finger C3H1-type containing</fullName>
    </submittedName>
</protein>
<feature type="compositionally biased region" description="Basic and acidic residues" evidence="2">
    <location>
        <begin position="369"/>
        <end position="379"/>
    </location>
</feature>
<reference evidence="4" key="2">
    <citation type="submission" date="2025-08" db="UniProtKB">
        <authorList>
            <consortium name="Ensembl"/>
        </authorList>
    </citation>
    <scope>IDENTIFICATION</scope>
</reference>
<feature type="compositionally biased region" description="Basic and acidic residues" evidence="2">
    <location>
        <begin position="762"/>
        <end position="771"/>
    </location>
</feature>
<feature type="compositionally biased region" description="Basic and acidic residues" evidence="2">
    <location>
        <begin position="329"/>
        <end position="340"/>
    </location>
</feature>
<feature type="compositionally biased region" description="Basic and acidic residues" evidence="2">
    <location>
        <begin position="1"/>
        <end position="13"/>
    </location>
</feature>
<reference evidence="4" key="3">
    <citation type="submission" date="2025-09" db="UniProtKB">
        <authorList>
            <consortium name="Ensembl"/>
        </authorList>
    </citation>
    <scope>IDENTIFICATION</scope>
</reference>
<evidence type="ECO:0000313" key="4">
    <source>
        <dbReference type="Ensembl" id="ENSECRP00000004700.1"/>
    </source>
</evidence>
<feature type="region of interest" description="Disordered" evidence="2">
    <location>
        <begin position="363"/>
        <end position="451"/>
    </location>
</feature>
<dbReference type="Proteomes" id="UP000694620">
    <property type="component" value="Chromosome 1"/>
</dbReference>
<dbReference type="GeneTree" id="ENSGT00390000001116"/>
<dbReference type="InterPro" id="IPR011990">
    <property type="entry name" value="TPR-like_helical_dom_sf"/>
</dbReference>
<feature type="region of interest" description="Disordered" evidence="2">
    <location>
        <begin position="568"/>
        <end position="598"/>
    </location>
</feature>
<dbReference type="Pfam" id="PF10650">
    <property type="entry name" value="zf-C3H1"/>
    <property type="match status" value="1"/>
</dbReference>
<name>A0A8C4RPG4_ERPCA</name>
<dbReference type="GO" id="GO:0005634">
    <property type="term" value="C:nucleus"/>
    <property type="evidence" value="ECO:0007669"/>
    <property type="project" value="TreeGrafter"/>
</dbReference>
<feature type="compositionally biased region" description="Low complexity" evidence="2">
    <location>
        <begin position="74"/>
        <end position="86"/>
    </location>
</feature>
<feature type="compositionally biased region" description="Basic and acidic residues" evidence="2">
    <location>
        <begin position="423"/>
        <end position="451"/>
    </location>
</feature>
<feature type="coiled-coil region" evidence="1">
    <location>
        <begin position="928"/>
        <end position="962"/>
    </location>
</feature>
<dbReference type="SUPFAM" id="SSF48452">
    <property type="entry name" value="TPR-like"/>
    <property type="match status" value="2"/>
</dbReference>
<dbReference type="InterPro" id="IPR019607">
    <property type="entry name" value="Putative_zinc-finger_domain"/>
</dbReference>
<feature type="region of interest" description="Disordered" evidence="2">
    <location>
        <begin position="239"/>
        <end position="262"/>
    </location>
</feature>
<dbReference type="PANTHER" id="PTHR21563:SF3">
    <property type="entry name" value="ZINC FINGER C3H1 DOMAIN-CONTAINING PROTEIN"/>
    <property type="match status" value="1"/>
</dbReference>
<evidence type="ECO:0000259" key="3">
    <source>
        <dbReference type="Pfam" id="PF10650"/>
    </source>
</evidence>
<keyword evidence="1" id="KW-0175">Coiled coil</keyword>
<feature type="region of interest" description="Disordered" evidence="2">
    <location>
        <begin position="1003"/>
        <end position="1053"/>
    </location>
</feature>
<feature type="coiled-coil region" evidence="1">
    <location>
        <begin position="855"/>
        <end position="882"/>
    </location>
</feature>
<gene>
    <name evidence="4" type="primary">ZFC3H1</name>
</gene>
<dbReference type="PANTHER" id="PTHR21563">
    <property type="entry name" value="ZINC FINGER C3H1 DOMAIN-CONTAINING PROTEIN"/>
    <property type="match status" value="1"/>
</dbReference>
<dbReference type="Ensembl" id="ENSECRT00000004781.1">
    <property type="protein sequence ID" value="ENSECRP00000004700.1"/>
    <property type="gene ID" value="ENSECRG00000003190.1"/>
</dbReference>
<feature type="region of interest" description="Disordered" evidence="2">
    <location>
        <begin position="279"/>
        <end position="345"/>
    </location>
</feature>
<feature type="domain" description="Putative zinc-finger" evidence="3">
    <location>
        <begin position="1168"/>
        <end position="1188"/>
    </location>
</feature>
<dbReference type="GO" id="GO:0006396">
    <property type="term" value="P:RNA processing"/>
    <property type="evidence" value="ECO:0007669"/>
    <property type="project" value="InterPro"/>
</dbReference>
<dbReference type="Gene3D" id="1.25.40.10">
    <property type="entry name" value="Tetratricopeptide repeat domain"/>
    <property type="match status" value="3"/>
</dbReference>
<reference evidence="4" key="1">
    <citation type="submission" date="2021-06" db="EMBL/GenBank/DDBJ databases">
        <authorList>
            <consortium name="Wellcome Sanger Institute Data Sharing"/>
        </authorList>
    </citation>
    <scope>NUCLEOTIDE SEQUENCE [LARGE SCALE GENOMIC DNA]</scope>
</reference>
<accession>A0A8C4RPG4</accession>
<feature type="compositionally biased region" description="Acidic residues" evidence="2">
    <location>
        <begin position="14"/>
        <end position="27"/>
    </location>
</feature>
<feature type="region of interest" description="Disordered" evidence="2">
    <location>
        <begin position="1"/>
        <end position="173"/>
    </location>
</feature>
<feature type="compositionally biased region" description="Low complexity" evidence="2">
    <location>
        <begin position="302"/>
        <end position="311"/>
    </location>
</feature>
<feature type="compositionally biased region" description="Basic and acidic residues" evidence="2">
    <location>
        <begin position="136"/>
        <end position="146"/>
    </location>
</feature>
<organism evidence="4 5">
    <name type="scientific">Erpetoichthys calabaricus</name>
    <name type="common">Rope fish</name>
    <name type="synonym">Calamoichthys calabaricus</name>
    <dbReference type="NCBI Taxonomy" id="27687"/>
    <lineage>
        <taxon>Eukaryota</taxon>
        <taxon>Metazoa</taxon>
        <taxon>Chordata</taxon>
        <taxon>Craniata</taxon>
        <taxon>Vertebrata</taxon>
        <taxon>Euteleostomi</taxon>
        <taxon>Actinopterygii</taxon>
        <taxon>Polypteriformes</taxon>
        <taxon>Polypteridae</taxon>
        <taxon>Erpetoichthys</taxon>
    </lineage>
</organism>
<evidence type="ECO:0000313" key="5">
    <source>
        <dbReference type="Proteomes" id="UP000694620"/>
    </source>
</evidence>
<dbReference type="InterPro" id="IPR003107">
    <property type="entry name" value="HAT"/>
</dbReference>